<feature type="transmembrane region" description="Helical" evidence="1">
    <location>
        <begin position="65"/>
        <end position="86"/>
    </location>
</feature>
<dbReference type="OrthoDB" id="2299708at2"/>
<dbReference type="STRING" id="888064.HMPREF9088_0091"/>
<dbReference type="AlphaFoldDB" id="E6LCK1"/>
<dbReference type="Proteomes" id="UP000010296">
    <property type="component" value="Unassembled WGS sequence"/>
</dbReference>
<keyword evidence="1" id="KW-0472">Membrane</keyword>
<evidence type="ECO:0000256" key="1">
    <source>
        <dbReference type="SAM" id="Phobius"/>
    </source>
</evidence>
<proteinExistence type="predicted"/>
<evidence type="ECO:0008006" key="4">
    <source>
        <dbReference type="Google" id="ProtNLM"/>
    </source>
</evidence>
<dbReference type="PATRIC" id="fig|888064.11.peg.820"/>
<name>E6LCK1_ENTI1</name>
<dbReference type="HOGENOM" id="CLU_161296_0_0_9"/>
<evidence type="ECO:0000313" key="2">
    <source>
        <dbReference type="EMBL" id="EFU75043.1"/>
    </source>
</evidence>
<evidence type="ECO:0000313" key="3">
    <source>
        <dbReference type="Proteomes" id="UP000010296"/>
    </source>
</evidence>
<keyword evidence="1" id="KW-1133">Transmembrane helix</keyword>
<comment type="caution">
    <text evidence="2">The sequence shown here is derived from an EMBL/GenBank/DDBJ whole genome shotgun (WGS) entry which is preliminary data.</text>
</comment>
<dbReference type="RefSeq" id="WP_007207112.1">
    <property type="nucleotide sequence ID" value="NZ_GL622241.1"/>
</dbReference>
<keyword evidence="1" id="KW-0812">Transmembrane</keyword>
<feature type="transmembrane region" description="Helical" evidence="1">
    <location>
        <begin position="12"/>
        <end position="30"/>
    </location>
</feature>
<reference evidence="2 3" key="1">
    <citation type="submission" date="2010-12" db="EMBL/GenBank/DDBJ databases">
        <authorList>
            <person name="Muzny D."/>
            <person name="Qin X."/>
            <person name="Deng J."/>
            <person name="Jiang H."/>
            <person name="Liu Y."/>
            <person name="Qu J."/>
            <person name="Song X.-Z."/>
            <person name="Zhang L."/>
            <person name="Thornton R."/>
            <person name="Coyle M."/>
            <person name="Francisco L."/>
            <person name="Jackson L."/>
            <person name="Javaid M."/>
            <person name="Korchina V."/>
            <person name="Kovar C."/>
            <person name="Mata R."/>
            <person name="Mathew T."/>
            <person name="Ngo R."/>
            <person name="Nguyen L."/>
            <person name="Nguyen N."/>
            <person name="Okwuonu G."/>
            <person name="Ongeri F."/>
            <person name="Pham C."/>
            <person name="Simmons D."/>
            <person name="Wilczek-Boney K."/>
            <person name="Hale W."/>
            <person name="Jakkamsetti A."/>
            <person name="Pham P."/>
            <person name="Ruth R."/>
            <person name="San Lucas F."/>
            <person name="Warren J."/>
            <person name="Zhang J."/>
            <person name="Zhao Z."/>
            <person name="Zhou C."/>
            <person name="Zhu D."/>
            <person name="Lee S."/>
            <person name="Bess C."/>
            <person name="Blankenburg K."/>
            <person name="Forbes L."/>
            <person name="Fu Q."/>
            <person name="Gubbala S."/>
            <person name="Hirani K."/>
            <person name="Jayaseelan J.C."/>
            <person name="Lara F."/>
            <person name="Munidasa M."/>
            <person name="Palculict T."/>
            <person name="Patil S."/>
            <person name="Pu L.-L."/>
            <person name="Saada N."/>
            <person name="Tang L."/>
            <person name="Weissenberger G."/>
            <person name="Zhu Y."/>
            <person name="Hemphill L."/>
            <person name="Shang Y."/>
            <person name="Youmans B."/>
            <person name="Ayvaz T."/>
            <person name="Ross M."/>
            <person name="Santibanez J."/>
            <person name="Aqrawi P."/>
            <person name="Gross S."/>
            <person name="Joshi V."/>
            <person name="Fowler G."/>
            <person name="Nazareth L."/>
            <person name="Reid J."/>
            <person name="Worley K."/>
            <person name="Petrosino J."/>
            <person name="Highlander S."/>
            <person name="Gibbs R."/>
        </authorList>
    </citation>
    <scope>NUCLEOTIDE SEQUENCE [LARGE SCALE GENOMIC DNA]</scope>
    <source>
        <strain evidence="3">DSM 15952 / CCUG 50447 / LMG 22039 / TP 1.5</strain>
    </source>
</reference>
<gene>
    <name evidence="2" type="ORF">HMPREF9088_0091</name>
</gene>
<feature type="transmembrane region" description="Helical" evidence="1">
    <location>
        <begin position="42"/>
        <end position="59"/>
    </location>
</feature>
<sequence>MKPFTLDLLVWYIYPIIAIIGAKFIVSFFHLNQKYQLKAPDIATPLLMIGLYFFSTAALGRSVIAYYFISIILLGMGLVLIHAYFFDEVHYGRLFKMYWRMTFLLTIFLYGVLLCWNIFALVA</sequence>
<dbReference type="InterPro" id="IPR024515">
    <property type="entry name" value="DUF3397"/>
</dbReference>
<dbReference type="eggNOG" id="ENOG5033HF9">
    <property type="taxonomic scope" value="Bacteria"/>
</dbReference>
<feature type="transmembrane region" description="Helical" evidence="1">
    <location>
        <begin position="98"/>
        <end position="119"/>
    </location>
</feature>
<protein>
    <recommendedName>
        <fullName evidence="4">DUF3397 domain-containing protein</fullName>
    </recommendedName>
</protein>
<dbReference type="EMBL" id="AEPV01000003">
    <property type="protein sequence ID" value="EFU75043.1"/>
    <property type="molecule type" value="Genomic_DNA"/>
</dbReference>
<dbReference type="Pfam" id="PF11877">
    <property type="entry name" value="DUF3397"/>
    <property type="match status" value="1"/>
</dbReference>
<dbReference type="GeneID" id="302706927"/>
<keyword evidence="3" id="KW-1185">Reference proteome</keyword>
<accession>E6LCK1</accession>
<organism evidence="2 3">
    <name type="scientific">Enterococcus italicus (strain DSM 15952 / CCUG 50447 / LMG 22039 / TP 1.5)</name>
    <dbReference type="NCBI Taxonomy" id="888064"/>
    <lineage>
        <taxon>Bacteria</taxon>
        <taxon>Bacillati</taxon>
        <taxon>Bacillota</taxon>
        <taxon>Bacilli</taxon>
        <taxon>Lactobacillales</taxon>
        <taxon>Enterococcaceae</taxon>
        <taxon>Enterococcus</taxon>
    </lineage>
</organism>